<sequence>MTSNLNNSSDANQVNTPVYCMGDEADDVLRGLALTRMQRQQYDVVKTPFDRHFVPRKNMIYERAKFNKRVQQSSEPVDSFITALYALAENCECCALHDELLRDRLLVVSKASADKTRQ</sequence>
<organism evidence="1 2">
    <name type="scientific">Acanthochromis polyacanthus</name>
    <name type="common">spiny chromis</name>
    <dbReference type="NCBI Taxonomy" id="80966"/>
    <lineage>
        <taxon>Eukaryota</taxon>
        <taxon>Metazoa</taxon>
        <taxon>Chordata</taxon>
        <taxon>Craniata</taxon>
        <taxon>Vertebrata</taxon>
        <taxon>Euteleostomi</taxon>
        <taxon>Actinopterygii</taxon>
        <taxon>Neopterygii</taxon>
        <taxon>Teleostei</taxon>
        <taxon>Neoteleostei</taxon>
        <taxon>Acanthomorphata</taxon>
        <taxon>Ovalentaria</taxon>
        <taxon>Pomacentridae</taxon>
        <taxon>Acanthochromis</taxon>
    </lineage>
</organism>
<keyword evidence="2" id="KW-1185">Reference proteome</keyword>
<accession>A0A3Q1FMD6</accession>
<dbReference type="PANTHER" id="PTHR33198">
    <property type="entry name" value="ANK_REP_REGION DOMAIN-CONTAINING PROTEIN-RELATED"/>
    <property type="match status" value="1"/>
</dbReference>
<dbReference type="AlphaFoldDB" id="A0A3Q1FMD6"/>
<name>A0A3Q1FMD6_9TELE</name>
<protein>
    <submittedName>
        <fullName evidence="1">Uncharacterized protein</fullName>
    </submittedName>
</protein>
<reference evidence="1" key="2">
    <citation type="submission" date="2025-09" db="UniProtKB">
        <authorList>
            <consortium name="Ensembl"/>
        </authorList>
    </citation>
    <scope>IDENTIFICATION</scope>
</reference>
<dbReference type="GeneTree" id="ENSGT00940000177983"/>
<dbReference type="STRING" id="80966.ENSAPOP00000016847"/>
<dbReference type="InParanoid" id="A0A3Q1FMD6"/>
<proteinExistence type="predicted"/>
<evidence type="ECO:0000313" key="1">
    <source>
        <dbReference type="Ensembl" id="ENSAPOP00000016847.1"/>
    </source>
</evidence>
<dbReference type="PANTHER" id="PTHR33198:SF20">
    <property type="entry name" value="RETROTRANSPOSON GAG DOMAIN-CONTAINING PROTEIN"/>
    <property type="match status" value="1"/>
</dbReference>
<evidence type="ECO:0000313" key="2">
    <source>
        <dbReference type="Proteomes" id="UP000257200"/>
    </source>
</evidence>
<dbReference type="Ensembl" id="ENSAPOT00000025943.1">
    <property type="protein sequence ID" value="ENSAPOP00000016847.1"/>
    <property type="gene ID" value="ENSAPOG00000019973.1"/>
</dbReference>
<dbReference type="Proteomes" id="UP000257200">
    <property type="component" value="Unplaced"/>
</dbReference>
<reference evidence="1" key="1">
    <citation type="submission" date="2025-08" db="UniProtKB">
        <authorList>
            <consortium name="Ensembl"/>
        </authorList>
    </citation>
    <scope>IDENTIFICATION</scope>
</reference>